<proteinExistence type="predicted"/>
<protein>
    <submittedName>
        <fullName evidence="2">Uncharacterized protein</fullName>
    </submittedName>
</protein>
<accession>A0A3Q9KWW3</accession>
<name>A0A3Q9KWW3_STRGD</name>
<feature type="compositionally biased region" description="Basic and acidic residues" evidence="1">
    <location>
        <begin position="31"/>
        <end position="41"/>
    </location>
</feature>
<dbReference type="KEGG" id="sgd:ELQ87_29300"/>
<sequence length="62" mass="6740">MSTHVAPEPDGPRPHPRAPPLPTVLDAPTDDGARDRHDPTPRRRTPNHPTAPPPAPTPRPPR</sequence>
<evidence type="ECO:0000313" key="3">
    <source>
        <dbReference type="Proteomes" id="UP000271291"/>
    </source>
</evidence>
<dbReference type="Proteomes" id="UP000271291">
    <property type="component" value="Chromosome"/>
</dbReference>
<reference evidence="2 3" key="1">
    <citation type="submission" date="2018-12" db="EMBL/GenBank/DDBJ databases">
        <title>Streptomyces griseoviridis F1-27 complete genome.</title>
        <authorList>
            <person name="Mariita R.M."/>
            <person name="Sello J.K."/>
        </authorList>
    </citation>
    <scope>NUCLEOTIDE SEQUENCE [LARGE SCALE GENOMIC DNA]</scope>
    <source>
        <strain evidence="2 3">F1-27</strain>
    </source>
</reference>
<organism evidence="2 3">
    <name type="scientific">Streptomyces griseoviridis</name>
    <dbReference type="NCBI Taxonomy" id="45398"/>
    <lineage>
        <taxon>Bacteria</taxon>
        <taxon>Bacillati</taxon>
        <taxon>Actinomycetota</taxon>
        <taxon>Actinomycetes</taxon>
        <taxon>Kitasatosporales</taxon>
        <taxon>Streptomycetaceae</taxon>
        <taxon>Streptomyces</taxon>
    </lineage>
</organism>
<gene>
    <name evidence="2" type="ORF">ELQ87_29300</name>
</gene>
<dbReference type="AlphaFoldDB" id="A0A3Q9KWW3"/>
<feature type="compositionally biased region" description="Pro residues" evidence="1">
    <location>
        <begin position="49"/>
        <end position="62"/>
    </location>
</feature>
<dbReference type="EMBL" id="CP034687">
    <property type="protein sequence ID" value="AZS87871.1"/>
    <property type="molecule type" value="Genomic_DNA"/>
</dbReference>
<evidence type="ECO:0000313" key="2">
    <source>
        <dbReference type="EMBL" id="AZS87871.1"/>
    </source>
</evidence>
<dbReference type="RefSeq" id="WP_127180659.1">
    <property type="nucleotide sequence ID" value="NZ_CP029078.1"/>
</dbReference>
<evidence type="ECO:0000256" key="1">
    <source>
        <dbReference type="SAM" id="MobiDB-lite"/>
    </source>
</evidence>
<feature type="region of interest" description="Disordered" evidence="1">
    <location>
        <begin position="1"/>
        <end position="62"/>
    </location>
</feature>